<dbReference type="NCBIfam" id="TIGR00040">
    <property type="entry name" value="yfcE"/>
    <property type="match status" value="1"/>
</dbReference>
<sequence>MSQILIISDTHFLREHDLEEFFNTVKGYDAIIHCGDIFLGFDPKTFHAPKPLYICRGNNDFANLEQTLQFEIDGTLFYITHGHINHLSYEPLEFLNLRKDYPANVFCFGHTHIPYFNEVDDVTLINPGSLALPRNYPRHRTYAIYDTVTRQTHFYDYPTLEEIVVPQPTKGKK</sequence>
<keyword evidence="5" id="KW-1185">Reference proteome</keyword>
<evidence type="ECO:0000256" key="1">
    <source>
        <dbReference type="ARBA" id="ARBA00008950"/>
    </source>
</evidence>
<evidence type="ECO:0000256" key="2">
    <source>
        <dbReference type="RuleBase" id="RU362039"/>
    </source>
</evidence>
<dbReference type="EMBL" id="SMCQ01000010">
    <property type="protein sequence ID" value="TCV99363.1"/>
    <property type="molecule type" value="Genomic_DNA"/>
</dbReference>
<dbReference type="Gene3D" id="3.60.21.10">
    <property type="match status" value="1"/>
</dbReference>
<keyword evidence="2" id="KW-0479">Metal-binding</keyword>
<proteinExistence type="inferred from homology"/>
<gene>
    <name evidence="4" type="ORF">EDD60_11055</name>
</gene>
<organism evidence="4 5">
    <name type="scientific">Longibaculum muris</name>
    <dbReference type="NCBI Taxonomy" id="1796628"/>
    <lineage>
        <taxon>Bacteria</taxon>
        <taxon>Bacillati</taxon>
        <taxon>Bacillota</taxon>
        <taxon>Erysipelotrichia</taxon>
        <taxon>Erysipelotrichales</taxon>
        <taxon>Coprobacillaceae</taxon>
        <taxon>Longibaculum</taxon>
    </lineage>
</organism>
<feature type="domain" description="Calcineurin-like phosphoesterase" evidence="3">
    <location>
        <begin position="3"/>
        <end position="149"/>
    </location>
</feature>
<accession>A0A4R3Z5Q5</accession>
<comment type="cofactor">
    <cofactor evidence="2">
        <name>a divalent metal cation</name>
        <dbReference type="ChEBI" id="CHEBI:60240"/>
    </cofactor>
</comment>
<dbReference type="InterPro" id="IPR000979">
    <property type="entry name" value="Phosphodiesterase_MJ0936/Vps29"/>
</dbReference>
<dbReference type="GeneID" id="98915440"/>
<dbReference type="PANTHER" id="PTHR11124">
    <property type="entry name" value="VACUOLAR SORTING PROTEIN VPS29"/>
    <property type="match status" value="1"/>
</dbReference>
<dbReference type="AlphaFoldDB" id="A0A4R3Z5Q5"/>
<dbReference type="SUPFAM" id="SSF56300">
    <property type="entry name" value="Metallo-dependent phosphatases"/>
    <property type="match status" value="1"/>
</dbReference>
<evidence type="ECO:0000313" key="5">
    <source>
        <dbReference type="Proteomes" id="UP000295515"/>
    </source>
</evidence>
<comment type="caution">
    <text evidence="4">The sequence shown here is derived from an EMBL/GenBank/DDBJ whole genome shotgun (WGS) entry which is preliminary data.</text>
</comment>
<dbReference type="Proteomes" id="UP000295515">
    <property type="component" value="Unassembled WGS sequence"/>
</dbReference>
<comment type="similarity">
    <text evidence="1 2">Belongs to the metallophosphoesterase superfamily. YfcE family.</text>
</comment>
<dbReference type="InterPro" id="IPR029052">
    <property type="entry name" value="Metallo-depent_PP-like"/>
</dbReference>
<dbReference type="GO" id="GO:0016787">
    <property type="term" value="F:hydrolase activity"/>
    <property type="evidence" value="ECO:0007669"/>
    <property type="project" value="UniProtKB-UniRule"/>
</dbReference>
<dbReference type="RefSeq" id="WP_066445391.1">
    <property type="nucleotide sequence ID" value="NZ_CAUWFI010000001.1"/>
</dbReference>
<name>A0A4R3Z5Q5_9FIRM</name>
<evidence type="ECO:0000259" key="3">
    <source>
        <dbReference type="Pfam" id="PF12850"/>
    </source>
</evidence>
<evidence type="ECO:0000313" key="4">
    <source>
        <dbReference type="EMBL" id="TCV99363.1"/>
    </source>
</evidence>
<reference evidence="4 5" key="1">
    <citation type="submission" date="2019-03" db="EMBL/GenBank/DDBJ databases">
        <title>Genomic Encyclopedia of Type Strains, Phase IV (KMG-IV): sequencing the most valuable type-strain genomes for metagenomic binning, comparative biology and taxonomic classification.</title>
        <authorList>
            <person name="Goeker M."/>
        </authorList>
    </citation>
    <scope>NUCLEOTIDE SEQUENCE [LARGE SCALE GENOMIC DNA]</scope>
    <source>
        <strain evidence="4 5">DSM 29487</strain>
    </source>
</reference>
<dbReference type="Pfam" id="PF12850">
    <property type="entry name" value="Metallophos_2"/>
    <property type="match status" value="1"/>
</dbReference>
<dbReference type="EC" id="3.1.4.-" evidence="2"/>
<dbReference type="GO" id="GO:0046872">
    <property type="term" value="F:metal ion binding"/>
    <property type="evidence" value="ECO:0007669"/>
    <property type="project" value="UniProtKB-KW"/>
</dbReference>
<dbReference type="InterPro" id="IPR024654">
    <property type="entry name" value="Calcineurin-like_PHP_lpxH"/>
</dbReference>
<protein>
    <recommendedName>
        <fullName evidence="2">Phosphoesterase</fullName>
        <ecNumber evidence="2">3.1.4.-</ecNumber>
    </recommendedName>
</protein>